<evidence type="ECO:0000313" key="3">
    <source>
        <dbReference type="EMBL" id="KZS89453.1"/>
    </source>
</evidence>
<feature type="transmembrane region" description="Helical" evidence="2">
    <location>
        <begin position="69"/>
        <end position="86"/>
    </location>
</feature>
<feature type="transmembrane region" description="Helical" evidence="2">
    <location>
        <begin position="249"/>
        <end position="269"/>
    </location>
</feature>
<keyword evidence="4" id="KW-1185">Reference proteome</keyword>
<name>A0A164Q9I1_9AGAM</name>
<gene>
    <name evidence="3" type="ORF">SISNIDRAFT_458647</name>
</gene>
<feature type="transmembrane region" description="Helical" evidence="2">
    <location>
        <begin position="93"/>
        <end position="112"/>
    </location>
</feature>
<keyword evidence="2" id="KW-0472">Membrane</keyword>
<feature type="compositionally biased region" description="Low complexity" evidence="1">
    <location>
        <begin position="305"/>
        <end position="324"/>
    </location>
</feature>
<dbReference type="AlphaFoldDB" id="A0A164Q9I1"/>
<dbReference type="Proteomes" id="UP000076722">
    <property type="component" value="Unassembled WGS sequence"/>
</dbReference>
<feature type="transmembrane region" description="Helical" evidence="2">
    <location>
        <begin position="348"/>
        <end position="367"/>
    </location>
</feature>
<keyword evidence="2" id="KW-1133">Transmembrane helix</keyword>
<feature type="transmembrane region" description="Helical" evidence="2">
    <location>
        <begin position="189"/>
        <end position="212"/>
    </location>
</feature>
<feature type="transmembrane region" description="Helical" evidence="2">
    <location>
        <begin position="379"/>
        <end position="400"/>
    </location>
</feature>
<evidence type="ECO:0000256" key="2">
    <source>
        <dbReference type="SAM" id="Phobius"/>
    </source>
</evidence>
<keyword evidence="2" id="KW-0812">Transmembrane</keyword>
<evidence type="ECO:0000256" key="1">
    <source>
        <dbReference type="SAM" id="MobiDB-lite"/>
    </source>
</evidence>
<reference evidence="3 4" key="1">
    <citation type="journal article" date="2016" name="Mol. Biol. Evol.">
        <title>Comparative Genomics of Early-Diverging Mushroom-Forming Fungi Provides Insights into the Origins of Lignocellulose Decay Capabilities.</title>
        <authorList>
            <person name="Nagy L.G."/>
            <person name="Riley R."/>
            <person name="Tritt A."/>
            <person name="Adam C."/>
            <person name="Daum C."/>
            <person name="Floudas D."/>
            <person name="Sun H."/>
            <person name="Yadav J.S."/>
            <person name="Pangilinan J."/>
            <person name="Larsson K.H."/>
            <person name="Matsuura K."/>
            <person name="Barry K."/>
            <person name="Labutti K."/>
            <person name="Kuo R."/>
            <person name="Ohm R.A."/>
            <person name="Bhattacharya S.S."/>
            <person name="Shirouzu T."/>
            <person name="Yoshinaga Y."/>
            <person name="Martin F.M."/>
            <person name="Grigoriev I.V."/>
            <person name="Hibbett D.S."/>
        </authorList>
    </citation>
    <scope>NUCLEOTIDE SEQUENCE [LARGE SCALE GENOMIC DNA]</scope>
    <source>
        <strain evidence="3 4">HHB9708</strain>
    </source>
</reference>
<sequence length="460" mass="51341">MVFYYDQMIPTLFLSQFAGILLACPASLQNVLATNALLDADPLARSHDPSSLRPWRRKFWRLGRWIDKFDFFFLSLPITLSVVLYFSNYQNHAAIVGDIIVGLYVLGTLASVTASELGLTRRIVYLDNEGLISFKTSWNSISWRTSITALLVFVPCALGTILLTLRHESAVILLGSTALVYTINSRPKIWGGFMLGISIVGYSAVIMSTFVLTLSRRCASLHPQPSSSPSDASNGSEIPDIYSTYMYHLSWFIPSLLSLIPGSLITFAYRLDHSLHQTQSLQLQLQRDRAIASRSSIITSLMIKPSTSSPSSPSSPTFITPSSTNLHGRPELEVSLPTRPSVSFSKPYSTLLMTIFTTLLIALYTSFRFFNLRFQCWFFYPAVGLVLEGVGLYIGLMVFAKWRGGFGEVWRYREGRMQGVTSKLVSKKLSGSVRKEEVVDSSDGKCFSQTSYEKEFEGSK</sequence>
<proteinExistence type="predicted"/>
<dbReference type="EMBL" id="KV419427">
    <property type="protein sequence ID" value="KZS89453.1"/>
    <property type="molecule type" value="Genomic_DNA"/>
</dbReference>
<protein>
    <submittedName>
        <fullName evidence="3">Uncharacterized protein</fullName>
    </submittedName>
</protein>
<feature type="region of interest" description="Disordered" evidence="1">
    <location>
        <begin position="304"/>
        <end position="326"/>
    </location>
</feature>
<organism evidence="3 4">
    <name type="scientific">Sistotremastrum niveocremeum HHB9708</name>
    <dbReference type="NCBI Taxonomy" id="1314777"/>
    <lineage>
        <taxon>Eukaryota</taxon>
        <taxon>Fungi</taxon>
        <taxon>Dikarya</taxon>
        <taxon>Basidiomycota</taxon>
        <taxon>Agaricomycotina</taxon>
        <taxon>Agaricomycetes</taxon>
        <taxon>Sistotremastrales</taxon>
        <taxon>Sistotremastraceae</taxon>
        <taxon>Sertulicium</taxon>
        <taxon>Sertulicium niveocremeum</taxon>
    </lineage>
</organism>
<accession>A0A164Q9I1</accession>
<feature type="transmembrane region" description="Helical" evidence="2">
    <location>
        <begin position="141"/>
        <end position="165"/>
    </location>
</feature>
<evidence type="ECO:0000313" key="4">
    <source>
        <dbReference type="Proteomes" id="UP000076722"/>
    </source>
</evidence>